<dbReference type="AlphaFoldDB" id="A0A822XQC5"/>
<dbReference type="Proteomes" id="UP000607653">
    <property type="component" value="Unassembled WGS sequence"/>
</dbReference>
<name>A0A822XQC5_NELNU</name>
<evidence type="ECO:0000313" key="2">
    <source>
        <dbReference type="Proteomes" id="UP000607653"/>
    </source>
</evidence>
<accession>A0A822XQC5</accession>
<gene>
    <name evidence="1" type="ORF">HUJ06_022609</name>
</gene>
<evidence type="ECO:0000313" key="1">
    <source>
        <dbReference type="EMBL" id="DAD21146.1"/>
    </source>
</evidence>
<protein>
    <submittedName>
        <fullName evidence="1">Uncharacterized protein</fullName>
    </submittedName>
</protein>
<dbReference type="EMBL" id="DUZY01000001">
    <property type="protein sequence ID" value="DAD21146.1"/>
    <property type="molecule type" value="Genomic_DNA"/>
</dbReference>
<comment type="caution">
    <text evidence="1">The sequence shown here is derived from an EMBL/GenBank/DDBJ whole genome shotgun (WGS) entry which is preliminary data.</text>
</comment>
<organism evidence="1 2">
    <name type="scientific">Nelumbo nucifera</name>
    <name type="common">Sacred lotus</name>
    <dbReference type="NCBI Taxonomy" id="4432"/>
    <lineage>
        <taxon>Eukaryota</taxon>
        <taxon>Viridiplantae</taxon>
        <taxon>Streptophyta</taxon>
        <taxon>Embryophyta</taxon>
        <taxon>Tracheophyta</taxon>
        <taxon>Spermatophyta</taxon>
        <taxon>Magnoliopsida</taxon>
        <taxon>Proteales</taxon>
        <taxon>Nelumbonaceae</taxon>
        <taxon>Nelumbo</taxon>
    </lineage>
</organism>
<sequence length="105" mass="11801">MDAIISLCECNKENIPPFSTKHISPVYAVTPSSSIHKKKRVRRPLQDITHLFPPAVRCGSVVDVDTDLLLLPNLLSTSNSRKRKASDGLASMRAVRWTSLRKDFR</sequence>
<proteinExistence type="predicted"/>
<keyword evidence="2" id="KW-1185">Reference proteome</keyword>
<reference evidence="1 2" key="1">
    <citation type="journal article" date="2020" name="Mol. Biol. Evol.">
        <title>Distinct Expression and Methylation Patterns for Genes with Different Fates following a Single Whole-Genome Duplication in Flowering Plants.</title>
        <authorList>
            <person name="Shi T."/>
            <person name="Rahmani R.S."/>
            <person name="Gugger P.F."/>
            <person name="Wang M."/>
            <person name="Li H."/>
            <person name="Zhang Y."/>
            <person name="Li Z."/>
            <person name="Wang Q."/>
            <person name="Van de Peer Y."/>
            <person name="Marchal K."/>
            <person name="Chen J."/>
        </authorList>
    </citation>
    <scope>NUCLEOTIDE SEQUENCE [LARGE SCALE GENOMIC DNA]</scope>
    <source>
        <tissue evidence="1">Leaf</tissue>
    </source>
</reference>